<sequence length="601" mass="64664">MSERSGGSPHTDYASIFHAMPTPYLVMTPDLVIADANPAYLATTGRTLEELVGRYVFEAFPGNPNDRDPDGGVAKVRASFQRARDTGRIDTMDIQEYDIPDGRGGFDKRYWSLISIPVLDRSGECRYVIQRAEDITDYVVEQRRSAGGTGRGSGMEWHRRVLEVESDLYARGLELAAAREAELATARRLAALAGVALDLAAADSVDELTHIVTVSGLEALGAHGAALAVRDGDVLRLVLTEHLGTEAQERYGELPLDGGLPASVAARTGRTVVLPDRAASLTFSPEMGDVLDATGNQAWVALPLQAGPRSLGSLSVGWTDSRDFTAQDVELLEAFAAQCAQVLDRIQTRQAERVAYAAVRGMAEALQRSLLTEPPQPEGLEIAVRYVPAAEQAQVGGDWYDAFQVADDSTMLVIGDVTGHDRHAAAAMAQVRNVLRGVAHSQPESPARVLAALDRALRDLAVGTLATAVLARVERASDGEHPGRLLRWSNAGHPAPVLIQRDGAVTLLERTPNRLLGVDPGSPRDEHACLLPPGSTVVLYTDGLMERRGASLDEGTTWLCQELATLHDLPLEELCDRLLQVLPDALDDDVALLALRIHPPA</sequence>
<organism evidence="5 6">
    <name type="scientific">Blastococcus deserti</name>
    <dbReference type="NCBI Taxonomy" id="2259033"/>
    <lineage>
        <taxon>Bacteria</taxon>
        <taxon>Bacillati</taxon>
        <taxon>Actinomycetota</taxon>
        <taxon>Actinomycetes</taxon>
        <taxon>Geodermatophilales</taxon>
        <taxon>Geodermatophilaceae</taxon>
        <taxon>Blastococcus</taxon>
    </lineage>
</organism>
<evidence type="ECO:0000259" key="2">
    <source>
        <dbReference type="SMART" id="SM00065"/>
    </source>
</evidence>
<dbReference type="SMART" id="SM00091">
    <property type="entry name" value="PAS"/>
    <property type="match status" value="1"/>
</dbReference>
<dbReference type="InterPro" id="IPR013656">
    <property type="entry name" value="PAS_4"/>
</dbReference>
<protein>
    <submittedName>
        <fullName evidence="5">SpoIIE family protein phosphatase</fullName>
    </submittedName>
</protein>
<proteinExistence type="predicted"/>
<accession>A0ABW4XE85</accession>
<reference evidence="6" key="1">
    <citation type="journal article" date="2019" name="Int. J. Syst. Evol. Microbiol.">
        <title>The Global Catalogue of Microorganisms (GCM) 10K type strain sequencing project: providing services to taxonomists for standard genome sequencing and annotation.</title>
        <authorList>
            <consortium name="The Broad Institute Genomics Platform"/>
            <consortium name="The Broad Institute Genome Sequencing Center for Infectious Disease"/>
            <person name="Wu L."/>
            <person name="Ma J."/>
        </authorList>
    </citation>
    <scope>NUCLEOTIDE SEQUENCE [LARGE SCALE GENOMIC DNA]</scope>
    <source>
        <strain evidence="6">JCM 3338</strain>
    </source>
</reference>
<keyword evidence="6" id="KW-1185">Reference proteome</keyword>
<dbReference type="SUPFAM" id="SSF81606">
    <property type="entry name" value="PP2C-like"/>
    <property type="match status" value="1"/>
</dbReference>
<dbReference type="RefSeq" id="WP_376876504.1">
    <property type="nucleotide sequence ID" value="NZ_JBHUHP010000011.1"/>
</dbReference>
<dbReference type="Gene3D" id="3.30.450.40">
    <property type="match status" value="1"/>
</dbReference>
<dbReference type="PANTHER" id="PTHR43156:SF2">
    <property type="entry name" value="STAGE II SPORULATION PROTEIN E"/>
    <property type="match status" value="1"/>
</dbReference>
<dbReference type="CDD" id="cd00130">
    <property type="entry name" value="PAS"/>
    <property type="match status" value="1"/>
</dbReference>
<feature type="domain" description="PAS" evidence="3">
    <location>
        <begin position="11"/>
        <end position="77"/>
    </location>
</feature>
<dbReference type="InterPro" id="IPR000014">
    <property type="entry name" value="PAS"/>
</dbReference>
<evidence type="ECO:0000259" key="3">
    <source>
        <dbReference type="SMART" id="SM00091"/>
    </source>
</evidence>
<dbReference type="NCBIfam" id="TIGR00229">
    <property type="entry name" value="sensory_box"/>
    <property type="match status" value="1"/>
</dbReference>
<dbReference type="Proteomes" id="UP001597402">
    <property type="component" value="Unassembled WGS sequence"/>
</dbReference>
<dbReference type="PANTHER" id="PTHR43156">
    <property type="entry name" value="STAGE II SPORULATION PROTEIN E-RELATED"/>
    <property type="match status" value="1"/>
</dbReference>
<gene>
    <name evidence="5" type="ORF">ACFSHS_13025</name>
</gene>
<dbReference type="SMART" id="SM00331">
    <property type="entry name" value="PP2C_SIG"/>
    <property type="match status" value="1"/>
</dbReference>
<evidence type="ECO:0000256" key="1">
    <source>
        <dbReference type="ARBA" id="ARBA00022801"/>
    </source>
</evidence>
<dbReference type="InterPro" id="IPR001932">
    <property type="entry name" value="PPM-type_phosphatase-like_dom"/>
</dbReference>
<feature type="domain" description="PPM-type phosphatase" evidence="4">
    <location>
        <begin position="380"/>
        <end position="597"/>
    </location>
</feature>
<dbReference type="Gene3D" id="3.60.40.10">
    <property type="entry name" value="PPM-type phosphatase domain"/>
    <property type="match status" value="1"/>
</dbReference>
<dbReference type="SMART" id="SM00065">
    <property type="entry name" value="GAF"/>
    <property type="match status" value="1"/>
</dbReference>
<dbReference type="EMBL" id="JBHUHP010000011">
    <property type="protein sequence ID" value="MFD2092494.1"/>
    <property type="molecule type" value="Genomic_DNA"/>
</dbReference>
<dbReference type="Pfam" id="PF13185">
    <property type="entry name" value="GAF_2"/>
    <property type="match status" value="1"/>
</dbReference>
<name>A0ABW4XE85_9ACTN</name>
<dbReference type="InterPro" id="IPR035965">
    <property type="entry name" value="PAS-like_dom_sf"/>
</dbReference>
<dbReference type="Pfam" id="PF08448">
    <property type="entry name" value="PAS_4"/>
    <property type="match status" value="1"/>
</dbReference>
<dbReference type="InterPro" id="IPR003018">
    <property type="entry name" value="GAF"/>
</dbReference>
<dbReference type="Pfam" id="PF07228">
    <property type="entry name" value="SpoIIE"/>
    <property type="match status" value="1"/>
</dbReference>
<comment type="caution">
    <text evidence="5">The sequence shown here is derived from an EMBL/GenBank/DDBJ whole genome shotgun (WGS) entry which is preliminary data.</text>
</comment>
<evidence type="ECO:0000259" key="4">
    <source>
        <dbReference type="SMART" id="SM00331"/>
    </source>
</evidence>
<dbReference type="SUPFAM" id="SSF55781">
    <property type="entry name" value="GAF domain-like"/>
    <property type="match status" value="1"/>
</dbReference>
<dbReference type="InterPro" id="IPR052016">
    <property type="entry name" value="Bact_Sigma-Reg"/>
</dbReference>
<dbReference type="Gene3D" id="3.30.450.20">
    <property type="entry name" value="PAS domain"/>
    <property type="match status" value="1"/>
</dbReference>
<dbReference type="InterPro" id="IPR029016">
    <property type="entry name" value="GAF-like_dom_sf"/>
</dbReference>
<keyword evidence="1" id="KW-0378">Hydrolase</keyword>
<feature type="domain" description="GAF" evidence="2">
    <location>
        <begin position="196"/>
        <end position="353"/>
    </location>
</feature>
<dbReference type="SUPFAM" id="SSF55785">
    <property type="entry name" value="PYP-like sensor domain (PAS domain)"/>
    <property type="match status" value="1"/>
</dbReference>
<dbReference type="InterPro" id="IPR036457">
    <property type="entry name" value="PPM-type-like_dom_sf"/>
</dbReference>
<evidence type="ECO:0000313" key="5">
    <source>
        <dbReference type="EMBL" id="MFD2092494.1"/>
    </source>
</evidence>
<evidence type="ECO:0000313" key="6">
    <source>
        <dbReference type="Proteomes" id="UP001597402"/>
    </source>
</evidence>